<dbReference type="InterPro" id="IPR019775">
    <property type="entry name" value="WD40_repeat_CS"/>
</dbReference>
<evidence type="ECO:0000256" key="1">
    <source>
        <dbReference type="ARBA" id="ARBA00022574"/>
    </source>
</evidence>
<keyword evidence="1 3" id="KW-0853">WD repeat</keyword>
<feature type="region of interest" description="Disordered" evidence="4">
    <location>
        <begin position="1"/>
        <end position="29"/>
    </location>
</feature>
<gene>
    <name evidence="7" type="ORF">AAFC00_001499</name>
</gene>
<dbReference type="Pfam" id="PF25168">
    <property type="entry name" value="Beta-prop_WDR36-Utp21_2nd"/>
    <property type="match status" value="1"/>
</dbReference>
<feature type="region of interest" description="Disordered" evidence="4">
    <location>
        <begin position="484"/>
        <end position="505"/>
    </location>
</feature>
<sequence length="1068" mass="115585">MPSAVDPSGVSDGRVAKRQRVGTNDAVSKENRNKIGTSRLFAPYRTVGLVSPTQVPFTSTPLGKTTFQLTTSVGRSLQTYDLRRGLNLNFITRPQTPEFITASMAWKDMVFAAWGAATAASQRGVWAFKRGKMVAELEMPKNLQEDVKTLCIFGSWIVASCRSQILVWKSDTFELYTTLRGSTSNPFTACITTMPTMLNKILAGKEDGTVELWNVSSGKLLYSILAPAADFGAVTAIEPTPALSLVAIAYEAGPLIIHNVHTDQTILRFNHSREGPSGPAITSISFRTDGMGAGEDGRDTGVMATASLQSGDVTLWDLNNGGRKAGVLRGAHAAPSADSLGGVSRIQFLPGQAILVSSGPDNSLKTWIFDHTPFSPVPRILHHRSGHGAPVTTLAFLPAASDGSDASGKWLLSTSRDRSLWGWSLRRDGQSSELSQGNVTKKARKMGILASEGRDSIEGLKAPPITAIACSLNRDGGMGAIPGKQPIWQNSGKAKGASNTESSGMTGWESVVTAHEGDNKARTWFWGRKKAGRWAFETSDQAAVQSVAISPCGTFALVGSANGGIDMFNLQSGNHRQRYPARLTPAQARQLKIDLLKADEEIAPSANVTKARFYRGQGKHTAAITGLAVDNLNRTVISCGADGKIKFWDFHTGRLSHEIDWSGAVQITGMRLNRGSELAAFACHDGCIRVIDITTYKLIRELKLTRKSTPTAVQFPDFTFSSDGRWILAATSSLVCAWDLPTGHLIDAFKLPSGCSAISFSPTGEYFATASTEHVGVDIWSNKTLFTHVPTRHITEAELSTINQSQAQAPTVSGEGGESLIGTLANSAEGEEEEDFDLDTIDSLDADLASLSQDLVSLSLVPRSRWQNLLHLDVIRQRNKPIAPPKKPEKAPFFLPSLQERQNNPALRQDAHSQDLASLEQERSRIMRMDRGGKLGTFTSHLRNAADTADYSGFVSHLKTLNPAAADVEIRSLSSATTSLSGDDHQANELVAFVEALTSLMRSKRDFELGQAWMAVFLKVHADVIGEDEDLRDAVEEWQGAARAEKERVETLSEYCNGMIGYLRAARV</sequence>
<proteinExistence type="predicted"/>
<dbReference type="EMBL" id="JBFMKM010000003">
    <property type="protein sequence ID" value="KAL1311321.1"/>
    <property type="molecule type" value="Genomic_DNA"/>
</dbReference>
<dbReference type="InterPro" id="IPR007319">
    <property type="entry name" value="WDR36/Utp21_C"/>
</dbReference>
<protein>
    <submittedName>
        <fullName evidence="7">Uncharacterized protein</fullName>
    </submittedName>
</protein>
<dbReference type="InterPro" id="IPR059157">
    <property type="entry name" value="WDR36-Utp21_N"/>
</dbReference>
<dbReference type="Proteomes" id="UP001562354">
    <property type="component" value="Unassembled WGS sequence"/>
</dbReference>
<evidence type="ECO:0000256" key="3">
    <source>
        <dbReference type="PROSITE-ProRule" id="PRU00221"/>
    </source>
</evidence>
<dbReference type="SUPFAM" id="SSF50978">
    <property type="entry name" value="WD40 repeat-like"/>
    <property type="match status" value="2"/>
</dbReference>
<keyword evidence="2" id="KW-0677">Repeat</keyword>
<dbReference type="PROSITE" id="PS50082">
    <property type="entry name" value="WD_REPEATS_2"/>
    <property type="match status" value="2"/>
</dbReference>
<evidence type="ECO:0000313" key="8">
    <source>
        <dbReference type="Proteomes" id="UP001562354"/>
    </source>
</evidence>
<dbReference type="SMART" id="SM00320">
    <property type="entry name" value="WD40"/>
    <property type="match status" value="9"/>
</dbReference>
<reference evidence="7 8" key="1">
    <citation type="submission" date="2024-07" db="EMBL/GenBank/DDBJ databases">
        <title>Draft sequence of the Neodothiora populina.</title>
        <authorList>
            <person name="Drown D.D."/>
            <person name="Schuette U.S."/>
            <person name="Buechlein A.B."/>
            <person name="Rusch D.R."/>
            <person name="Winton L.W."/>
            <person name="Adams G.A."/>
        </authorList>
    </citation>
    <scope>NUCLEOTIDE SEQUENCE [LARGE SCALE GENOMIC DNA]</scope>
    <source>
        <strain evidence="7 8">CPC 39397</strain>
    </source>
</reference>
<evidence type="ECO:0000259" key="5">
    <source>
        <dbReference type="Pfam" id="PF04192"/>
    </source>
</evidence>
<dbReference type="Pfam" id="PF25171">
    <property type="entry name" value="Beta-prop_WDR36-Utp21_1st"/>
    <property type="match status" value="1"/>
</dbReference>
<dbReference type="PROSITE" id="PS00678">
    <property type="entry name" value="WD_REPEATS_1"/>
    <property type="match status" value="1"/>
</dbReference>
<evidence type="ECO:0000256" key="2">
    <source>
        <dbReference type="ARBA" id="ARBA00022737"/>
    </source>
</evidence>
<feature type="domain" description="WDR36/Utp21 N-terminal" evidence="6">
    <location>
        <begin position="70"/>
        <end position="370"/>
    </location>
</feature>
<evidence type="ECO:0000313" key="7">
    <source>
        <dbReference type="EMBL" id="KAL1311321.1"/>
    </source>
</evidence>
<keyword evidence="8" id="KW-1185">Reference proteome</keyword>
<dbReference type="PANTHER" id="PTHR22840:SF12">
    <property type="entry name" value="WD REPEAT-CONTAINING PROTEIN 36"/>
    <property type="match status" value="1"/>
</dbReference>
<dbReference type="RefSeq" id="XP_069204170.1">
    <property type="nucleotide sequence ID" value="XM_069340698.1"/>
</dbReference>
<dbReference type="PROSITE" id="PS50294">
    <property type="entry name" value="WD_REPEATS_REGION"/>
    <property type="match status" value="1"/>
</dbReference>
<dbReference type="InterPro" id="IPR001680">
    <property type="entry name" value="WD40_rpt"/>
</dbReference>
<comment type="caution">
    <text evidence="7">The sequence shown here is derived from an EMBL/GenBank/DDBJ whole genome shotgun (WGS) entry which is preliminary data.</text>
</comment>
<evidence type="ECO:0000256" key="4">
    <source>
        <dbReference type="SAM" id="MobiDB-lite"/>
    </source>
</evidence>
<dbReference type="PANTHER" id="PTHR22840">
    <property type="entry name" value="WD REPEAT-CONTAINING PROTEIN 36"/>
    <property type="match status" value="1"/>
</dbReference>
<name>A0ABR3PPD4_9PEZI</name>
<dbReference type="InterPro" id="IPR015943">
    <property type="entry name" value="WD40/YVTN_repeat-like_dom_sf"/>
</dbReference>
<dbReference type="GeneID" id="95975202"/>
<dbReference type="Pfam" id="PF04192">
    <property type="entry name" value="Utp21"/>
    <property type="match status" value="1"/>
</dbReference>
<organism evidence="7 8">
    <name type="scientific">Neodothiora populina</name>
    <dbReference type="NCBI Taxonomy" id="2781224"/>
    <lineage>
        <taxon>Eukaryota</taxon>
        <taxon>Fungi</taxon>
        <taxon>Dikarya</taxon>
        <taxon>Ascomycota</taxon>
        <taxon>Pezizomycotina</taxon>
        <taxon>Dothideomycetes</taxon>
        <taxon>Dothideomycetidae</taxon>
        <taxon>Dothideales</taxon>
        <taxon>Dothioraceae</taxon>
        <taxon>Neodothiora</taxon>
    </lineage>
</organism>
<feature type="compositionally biased region" description="Polar residues" evidence="4">
    <location>
        <begin position="487"/>
        <end position="505"/>
    </location>
</feature>
<evidence type="ECO:0000259" key="6">
    <source>
        <dbReference type="Pfam" id="PF25171"/>
    </source>
</evidence>
<accession>A0ABR3PPD4</accession>
<feature type="domain" description="WDR36/Utp21 C-terminal" evidence="5">
    <location>
        <begin position="851"/>
        <end position="1064"/>
    </location>
</feature>
<dbReference type="InterPro" id="IPR036322">
    <property type="entry name" value="WD40_repeat_dom_sf"/>
</dbReference>
<feature type="repeat" description="WD" evidence="3">
    <location>
        <begin position="201"/>
        <end position="223"/>
    </location>
</feature>
<feature type="repeat" description="WD" evidence="3">
    <location>
        <begin position="617"/>
        <end position="658"/>
    </location>
</feature>
<dbReference type="Gene3D" id="2.130.10.10">
    <property type="entry name" value="YVTN repeat-like/Quinoprotein amine dehydrogenase"/>
    <property type="match status" value="2"/>
</dbReference>